<feature type="domain" description="Ribosomal eL28/Mak16" evidence="7">
    <location>
        <begin position="23"/>
        <end position="139"/>
    </location>
</feature>
<evidence type="ECO:0000256" key="3">
    <source>
        <dbReference type="ARBA" id="ARBA00023274"/>
    </source>
</evidence>
<proteinExistence type="inferred from homology"/>
<evidence type="ECO:0000256" key="5">
    <source>
        <dbReference type="ARBA" id="ARBA00035330"/>
    </source>
</evidence>
<evidence type="ECO:0000313" key="9">
    <source>
        <dbReference type="Proteomes" id="UP001201812"/>
    </source>
</evidence>
<comment type="similarity">
    <text evidence="1">Belongs to the eukaryotic ribosomal protein eL28 family.</text>
</comment>
<dbReference type="Proteomes" id="UP001201812">
    <property type="component" value="Unassembled WGS sequence"/>
</dbReference>
<comment type="caution">
    <text evidence="8">The sequence shown here is derived from an EMBL/GenBank/DDBJ whole genome shotgun (WGS) entry which is preliminary data.</text>
</comment>
<reference evidence="8" key="1">
    <citation type="submission" date="2022-01" db="EMBL/GenBank/DDBJ databases">
        <title>Genome Sequence Resource for Two Populations of Ditylenchus destructor, the Migratory Endoparasitic Phytonematode.</title>
        <authorList>
            <person name="Zhang H."/>
            <person name="Lin R."/>
            <person name="Xie B."/>
        </authorList>
    </citation>
    <scope>NUCLEOTIDE SEQUENCE</scope>
    <source>
        <strain evidence="8">BazhouSP</strain>
    </source>
</reference>
<evidence type="ECO:0000256" key="4">
    <source>
        <dbReference type="ARBA" id="ARBA00035223"/>
    </source>
</evidence>
<gene>
    <name evidence="8" type="ORF">DdX_15654</name>
</gene>
<dbReference type="GO" id="GO:0006412">
    <property type="term" value="P:translation"/>
    <property type="evidence" value="ECO:0007669"/>
    <property type="project" value="InterPro"/>
</dbReference>
<keyword evidence="3" id="KW-0687">Ribonucleoprotein</keyword>
<dbReference type="GO" id="GO:0005840">
    <property type="term" value="C:ribosome"/>
    <property type="evidence" value="ECO:0007669"/>
    <property type="project" value="UniProtKB-KW"/>
</dbReference>
<evidence type="ECO:0000259" key="7">
    <source>
        <dbReference type="Pfam" id="PF01778"/>
    </source>
</evidence>
<name>A0AAD4MP50_9BILA</name>
<organism evidence="8 9">
    <name type="scientific">Ditylenchus destructor</name>
    <dbReference type="NCBI Taxonomy" id="166010"/>
    <lineage>
        <taxon>Eukaryota</taxon>
        <taxon>Metazoa</taxon>
        <taxon>Ecdysozoa</taxon>
        <taxon>Nematoda</taxon>
        <taxon>Chromadorea</taxon>
        <taxon>Rhabditida</taxon>
        <taxon>Tylenchina</taxon>
        <taxon>Tylenchomorpha</taxon>
        <taxon>Sphaerularioidea</taxon>
        <taxon>Anguinidae</taxon>
        <taxon>Anguininae</taxon>
        <taxon>Ditylenchus</taxon>
    </lineage>
</organism>
<evidence type="ECO:0000256" key="6">
    <source>
        <dbReference type="SAM" id="MobiDB-lite"/>
    </source>
</evidence>
<dbReference type="InterPro" id="IPR002672">
    <property type="entry name" value="Ribosomal_eL28"/>
</dbReference>
<protein>
    <recommendedName>
        <fullName evidence="4">Large ribosomal subunit protein eL28</fullName>
    </recommendedName>
    <alternativeName>
        <fullName evidence="5">60S ribosomal protein L28</fullName>
    </alternativeName>
</protein>
<dbReference type="InterPro" id="IPR029004">
    <property type="entry name" value="Ribosomal_eL28/Mak16"/>
</dbReference>
<dbReference type="AlphaFoldDB" id="A0AAD4MP50"/>
<dbReference type="Pfam" id="PF01778">
    <property type="entry name" value="Ribosomal_L28e"/>
    <property type="match status" value="1"/>
</dbReference>
<feature type="region of interest" description="Disordered" evidence="6">
    <location>
        <begin position="136"/>
        <end position="162"/>
    </location>
</feature>
<keyword evidence="9" id="KW-1185">Reference proteome</keyword>
<evidence type="ECO:0000256" key="2">
    <source>
        <dbReference type="ARBA" id="ARBA00022980"/>
    </source>
</evidence>
<evidence type="ECO:0000313" key="8">
    <source>
        <dbReference type="EMBL" id="KAI1702140.1"/>
    </source>
</evidence>
<dbReference type="GO" id="GO:0003735">
    <property type="term" value="F:structural constituent of ribosome"/>
    <property type="evidence" value="ECO:0007669"/>
    <property type="project" value="InterPro"/>
</dbReference>
<sequence>MVVSGTKGKGVQAAYANNASSYIQWQVIRKNSCYLKRQRGIPKLFSTEKFNVKGVNSPRFNGLINKTGVDVQPTPKNDGIVLSTKNKRRVATPAKSVTTVSISGKGPRRTLKSVRNRVGGYKPAHLMHAMRRASQILRSQKAPGQKKGAASTGGRKSVKTEA</sequence>
<dbReference type="GO" id="GO:1990904">
    <property type="term" value="C:ribonucleoprotein complex"/>
    <property type="evidence" value="ECO:0007669"/>
    <property type="project" value="UniProtKB-KW"/>
</dbReference>
<keyword evidence="2" id="KW-0689">Ribosomal protein</keyword>
<dbReference type="EMBL" id="JAKKPZ010000104">
    <property type="protein sequence ID" value="KAI1702140.1"/>
    <property type="molecule type" value="Genomic_DNA"/>
</dbReference>
<dbReference type="Gene3D" id="3.30.390.110">
    <property type="match status" value="1"/>
</dbReference>
<evidence type="ECO:0000256" key="1">
    <source>
        <dbReference type="ARBA" id="ARBA00007926"/>
    </source>
</evidence>
<accession>A0AAD4MP50</accession>
<dbReference type="PANTHER" id="PTHR10544">
    <property type="entry name" value="60S RIBOSOMAL PROTEIN L28"/>
    <property type="match status" value="1"/>
</dbReference>